<feature type="compositionally biased region" description="Basic and acidic residues" evidence="2">
    <location>
        <begin position="193"/>
        <end position="226"/>
    </location>
</feature>
<dbReference type="Proteomes" id="UP001140949">
    <property type="component" value="Unassembled WGS sequence"/>
</dbReference>
<dbReference type="GO" id="GO:0005739">
    <property type="term" value="C:mitochondrion"/>
    <property type="evidence" value="ECO:0007669"/>
    <property type="project" value="TreeGrafter"/>
</dbReference>
<dbReference type="PANTHER" id="PTHR31346">
    <property type="entry name" value="MULTIPLE ORGANELLAR RNA EDITING FACTOR 2, CHLOROPLASTIC-RELATED-RELATED"/>
    <property type="match status" value="1"/>
</dbReference>
<gene>
    <name evidence="4" type="ORF">M6B38_146965</name>
</gene>
<evidence type="ECO:0000313" key="5">
    <source>
        <dbReference type="Proteomes" id="UP001140949"/>
    </source>
</evidence>
<dbReference type="GO" id="GO:0016554">
    <property type="term" value="P:cytidine to uridine editing"/>
    <property type="evidence" value="ECO:0007669"/>
    <property type="project" value="InterPro"/>
</dbReference>
<feature type="domain" description="MORF/ORRM1/DAG-like MORF" evidence="3">
    <location>
        <begin position="79"/>
        <end position="170"/>
    </location>
</feature>
<evidence type="ECO:0000313" key="4">
    <source>
        <dbReference type="EMBL" id="KAJ6812768.1"/>
    </source>
</evidence>
<evidence type="ECO:0000259" key="3">
    <source>
        <dbReference type="Pfam" id="PF21864"/>
    </source>
</evidence>
<dbReference type="InterPro" id="IPR039206">
    <property type="entry name" value="MORF/ORRM1/DAG-like"/>
</dbReference>
<feature type="region of interest" description="Disordered" evidence="2">
    <location>
        <begin position="193"/>
        <end position="487"/>
    </location>
</feature>
<reference evidence="4" key="1">
    <citation type="journal article" date="2023" name="GigaByte">
        <title>Genome assembly of the bearded iris, Iris pallida Lam.</title>
        <authorList>
            <person name="Bruccoleri R.E."/>
            <person name="Oakeley E.J."/>
            <person name="Faust A.M.E."/>
            <person name="Altorfer M."/>
            <person name="Dessus-Babus S."/>
            <person name="Burckhardt D."/>
            <person name="Oertli M."/>
            <person name="Naumann U."/>
            <person name="Petersen F."/>
            <person name="Wong J."/>
        </authorList>
    </citation>
    <scope>NUCLEOTIDE SEQUENCE</scope>
    <source>
        <strain evidence="4">GSM-AAB239-AS_SAM_17_03QT</strain>
    </source>
</reference>
<feature type="compositionally biased region" description="Pro residues" evidence="2">
    <location>
        <begin position="308"/>
        <end position="322"/>
    </location>
</feature>
<keyword evidence="5" id="KW-1185">Reference proteome</keyword>
<dbReference type="EMBL" id="JANAVB010030818">
    <property type="protein sequence ID" value="KAJ6812768.1"/>
    <property type="molecule type" value="Genomic_DNA"/>
</dbReference>
<feature type="compositionally biased region" description="Pro residues" evidence="2">
    <location>
        <begin position="346"/>
        <end position="356"/>
    </location>
</feature>
<name>A0AAX6F927_IRIPA</name>
<dbReference type="PANTHER" id="PTHR31346:SF4">
    <property type="entry name" value="MULTIPLE ORGANELLAR RNA EDITING FACTOR 8, CHLOROPLASTIC_MITOCHONDRIAL"/>
    <property type="match status" value="1"/>
</dbReference>
<feature type="compositionally biased region" description="Basic and acidic residues" evidence="2">
    <location>
        <begin position="476"/>
        <end position="487"/>
    </location>
</feature>
<protein>
    <submittedName>
        <fullName evidence="4">Multiple organellar RNA editing factor 8, chloroplastic/mitochondrial-like</fullName>
    </submittedName>
</protein>
<feature type="compositionally biased region" description="Polar residues" evidence="2">
    <location>
        <begin position="359"/>
        <end position="368"/>
    </location>
</feature>
<dbReference type="Pfam" id="PF21864">
    <property type="entry name" value="MORF_dom"/>
    <property type="match status" value="1"/>
</dbReference>
<sequence>MASRTLTLISKLSKTPSLLRLRPLFPAVAAPLCRPFLFPAAGGSRTFSTRPATSSLNDPSPNWSNRPPKETILLDGCDFEHWLCVVEPPEPNLTRDEIIDSYIKILAQVLGSEEEAKKSIYSVSTKHYFAFGCIVSEELSYKIKTLPKVRWVLPDSYLDVKNKDYGGEPFIDGKAVPYDPKYHEEWVRNNARANERSRRNDRPRNFDRSRNFERRRENMQNRDFQNREGPPVPNQGFQNTMPPQNAATQSPPPPNAGYQNQVLPPGPNQGYQNPMPPQNATTQSPPPPNAGYQNQVLPPGPNQGYQNPMPPQNARPPPPPPNVSYQNQMPPPVQNQGFHNTMPPQNVNPPPPPTPPNVSYQSQMPNSNYQGRSPGYQGYQGGPQSYQGGSHGYEGGNLGRNTPGASGYQSGYQGNEPGFQGPPPGNQGVAPYGGGPNYQTGVASSYQAGGGPNYQTSDPGYRGDSPNYQAGATENYRGRDLPGRDNQ</sequence>
<evidence type="ECO:0000256" key="1">
    <source>
        <dbReference type="ARBA" id="ARBA00022946"/>
    </source>
</evidence>
<keyword evidence="1" id="KW-0809">Transit peptide</keyword>
<feature type="compositionally biased region" description="Low complexity" evidence="2">
    <location>
        <begin position="369"/>
        <end position="388"/>
    </location>
</feature>
<feature type="compositionally biased region" description="Polar residues" evidence="2">
    <location>
        <begin position="399"/>
        <end position="412"/>
    </location>
</feature>
<comment type="caution">
    <text evidence="4">The sequence shown here is derived from an EMBL/GenBank/DDBJ whole genome shotgun (WGS) entry which is preliminary data.</text>
</comment>
<dbReference type="AlphaFoldDB" id="A0AAX6F927"/>
<feature type="compositionally biased region" description="Gly residues" evidence="2">
    <location>
        <begin position="389"/>
        <end position="398"/>
    </location>
</feature>
<evidence type="ECO:0000256" key="2">
    <source>
        <dbReference type="SAM" id="MobiDB-lite"/>
    </source>
</evidence>
<reference evidence="4" key="2">
    <citation type="submission" date="2023-04" db="EMBL/GenBank/DDBJ databases">
        <authorList>
            <person name="Bruccoleri R.E."/>
            <person name="Oakeley E.J."/>
            <person name="Faust A.-M."/>
            <person name="Dessus-Babus S."/>
            <person name="Altorfer M."/>
            <person name="Burckhardt D."/>
            <person name="Oertli M."/>
            <person name="Naumann U."/>
            <person name="Petersen F."/>
            <person name="Wong J."/>
        </authorList>
    </citation>
    <scope>NUCLEOTIDE SEQUENCE</scope>
    <source>
        <strain evidence="4">GSM-AAB239-AS_SAM_17_03QT</strain>
        <tissue evidence="4">Leaf</tissue>
    </source>
</reference>
<feature type="compositionally biased region" description="Polar residues" evidence="2">
    <location>
        <begin position="235"/>
        <end position="249"/>
    </location>
</feature>
<accession>A0AAX6F927</accession>
<organism evidence="4 5">
    <name type="scientific">Iris pallida</name>
    <name type="common">Sweet iris</name>
    <dbReference type="NCBI Taxonomy" id="29817"/>
    <lineage>
        <taxon>Eukaryota</taxon>
        <taxon>Viridiplantae</taxon>
        <taxon>Streptophyta</taxon>
        <taxon>Embryophyta</taxon>
        <taxon>Tracheophyta</taxon>
        <taxon>Spermatophyta</taxon>
        <taxon>Magnoliopsida</taxon>
        <taxon>Liliopsida</taxon>
        <taxon>Asparagales</taxon>
        <taxon>Iridaceae</taxon>
        <taxon>Iridoideae</taxon>
        <taxon>Irideae</taxon>
        <taxon>Iris</taxon>
    </lineage>
</organism>
<dbReference type="GO" id="GO:0080156">
    <property type="term" value="P:mitochondrial mRNA modification"/>
    <property type="evidence" value="ECO:0007669"/>
    <property type="project" value="TreeGrafter"/>
</dbReference>
<feature type="compositionally biased region" description="Polar residues" evidence="2">
    <location>
        <begin position="437"/>
        <end position="458"/>
    </location>
</feature>
<proteinExistence type="predicted"/>
<dbReference type="InterPro" id="IPR054059">
    <property type="entry name" value="MORF/ORRM1/DAG-like_MORF"/>
</dbReference>